<dbReference type="Pfam" id="PF12937">
    <property type="entry name" value="F-box-like"/>
    <property type="match status" value="1"/>
</dbReference>
<accession>A0AAD4QAX4</accession>
<dbReference type="Gene3D" id="1.20.1280.50">
    <property type="match status" value="1"/>
</dbReference>
<gene>
    <name evidence="2" type="ORF">EDB92DRAFT_1839346</name>
</gene>
<dbReference type="Proteomes" id="UP001201163">
    <property type="component" value="Unassembled WGS sequence"/>
</dbReference>
<dbReference type="Gene3D" id="3.80.10.10">
    <property type="entry name" value="Ribonuclease Inhibitor"/>
    <property type="match status" value="1"/>
</dbReference>
<protein>
    <recommendedName>
        <fullName evidence="1">F-box domain-containing protein</fullName>
    </recommendedName>
</protein>
<comment type="caution">
    <text evidence="2">The sequence shown here is derived from an EMBL/GenBank/DDBJ whole genome shotgun (WGS) entry which is preliminary data.</text>
</comment>
<sequence length="564" mass="64673">MPPPLVDPRIGISWEQFEYQRILEFLRSQPEPQTCDPPEIISTNTENAARHKDHIAQLLSYPELSTQPSLLAELAEATWKRKVLLWRTFPFDSLPAEIIVNIFRYAIWSTPSSFEGVLLRFRLTWVCQSWRHIVVNDQTLWNTIWFKDSKIGYSRSKLFFERAGTATLDLRIEDDDKTRVNPDQPMTGEAMHHIMDIITTKASQLRMLIVVVEMWPPVLVLLDRLHRSSKSLRQLERVEIHRTGRPYRWDGPDYPLSDYHHALTLCNGHTSEVTSLCLNGLHLNWDKCLLANLTVLDLRRMPPDLGPSLNRFREILKSSPGLKKLSLDGAGPVLPTRVARRPLPPVFLPRLESFILGDMPIAYAVFCAGIIHAPSVRELTLLNLGGDDHAPLLKALTEKFPELLILALYCLDVATTPQNARIVARWLLSMPKVKFLRVAGMATHMFSPFFADGRFHARDDIPLVPSPEERAAIEATGPRIILFPNLEAIEVQHINTDVVIKFVRGRLEYGVPLKRLYIHCQWLQKMTDEDKKIFRIFGPNFVIVTLPMTLTPDEELIWKQVRGL</sequence>
<dbReference type="EMBL" id="JAKELL010000007">
    <property type="protein sequence ID" value="KAH8997362.1"/>
    <property type="molecule type" value="Genomic_DNA"/>
</dbReference>
<dbReference type="InterPro" id="IPR001810">
    <property type="entry name" value="F-box_dom"/>
</dbReference>
<dbReference type="AlphaFoldDB" id="A0AAD4QAX4"/>
<organism evidence="2 3">
    <name type="scientific">Lactarius akahatsu</name>
    <dbReference type="NCBI Taxonomy" id="416441"/>
    <lineage>
        <taxon>Eukaryota</taxon>
        <taxon>Fungi</taxon>
        <taxon>Dikarya</taxon>
        <taxon>Basidiomycota</taxon>
        <taxon>Agaricomycotina</taxon>
        <taxon>Agaricomycetes</taxon>
        <taxon>Russulales</taxon>
        <taxon>Russulaceae</taxon>
        <taxon>Lactarius</taxon>
    </lineage>
</organism>
<evidence type="ECO:0000313" key="2">
    <source>
        <dbReference type="EMBL" id="KAH8997362.1"/>
    </source>
</evidence>
<keyword evidence="3" id="KW-1185">Reference proteome</keyword>
<dbReference type="SUPFAM" id="SSF52047">
    <property type="entry name" value="RNI-like"/>
    <property type="match status" value="1"/>
</dbReference>
<evidence type="ECO:0000259" key="1">
    <source>
        <dbReference type="Pfam" id="PF12937"/>
    </source>
</evidence>
<evidence type="ECO:0000313" key="3">
    <source>
        <dbReference type="Proteomes" id="UP001201163"/>
    </source>
</evidence>
<proteinExistence type="predicted"/>
<feature type="domain" description="F-box" evidence="1">
    <location>
        <begin position="91"/>
        <end position="146"/>
    </location>
</feature>
<dbReference type="InterPro" id="IPR032675">
    <property type="entry name" value="LRR_dom_sf"/>
</dbReference>
<name>A0AAD4QAX4_9AGAM</name>
<reference evidence="2" key="1">
    <citation type="submission" date="2022-01" db="EMBL/GenBank/DDBJ databases">
        <title>Comparative genomics reveals a dynamic genome evolution in the ectomycorrhizal milk-cap (Lactarius) mushrooms.</title>
        <authorList>
            <consortium name="DOE Joint Genome Institute"/>
            <person name="Lebreton A."/>
            <person name="Tang N."/>
            <person name="Kuo A."/>
            <person name="LaButti K."/>
            <person name="Drula E."/>
            <person name="Barry K."/>
            <person name="Clum A."/>
            <person name="Lipzen A."/>
            <person name="Mousain D."/>
            <person name="Ng V."/>
            <person name="Wang R."/>
            <person name="Wang X."/>
            <person name="Dai Y."/>
            <person name="Henrissat B."/>
            <person name="Grigoriev I.V."/>
            <person name="Guerin-Laguette A."/>
            <person name="Yu F."/>
            <person name="Martin F.M."/>
        </authorList>
    </citation>
    <scope>NUCLEOTIDE SEQUENCE</scope>
    <source>
        <strain evidence="2">QP</strain>
    </source>
</reference>